<comment type="caution">
    <text evidence="2">The sequence shown here is derived from an EMBL/GenBank/DDBJ whole genome shotgun (WGS) entry which is preliminary data.</text>
</comment>
<accession>A0AAN8S0A4</accession>
<organism evidence="2 3">
    <name type="scientific">Polyplax serrata</name>
    <name type="common">Common mouse louse</name>
    <dbReference type="NCBI Taxonomy" id="468196"/>
    <lineage>
        <taxon>Eukaryota</taxon>
        <taxon>Metazoa</taxon>
        <taxon>Ecdysozoa</taxon>
        <taxon>Arthropoda</taxon>
        <taxon>Hexapoda</taxon>
        <taxon>Insecta</taxon>
        <taxon>Pterygota</taxon>
        <taxon>Neoptera</taxon>
        <taxon>Paraneoptera</taxon>
        <taxon>Psocodea</taxon>
        <taxon>Troctomorpha</taxon>
        <taxon>Phthiraptera</taxon>
        <taxon>Anoplura</taxon>
        <taxon>Polyplacidae</taxon>
        <taxon>Polyplax</taxon>
    </lineage>
</organism>
<evidence type="ECO:0000313" key="3">
    <source>
        <dbReference type="Proteomes" id="UP001372834"/>
    </source>
</evidence>
<dbReference type="AlphaFoldDB" id="A0AAN8S0A4"/>
<reference evidence="2 3" key="1">
    <citation type="submission" date="2023-10" db="EMBL/GenBank/DDBJ databases">
        <title>Genomes of two closely related lineages of the louse Polyplax serrata with different host specificities.</title>
        <authorList>
            <person name="Martinu J."/>
            <person name="Tarabai H."/>
            <person name="Stefka J."/>
            <person name="Hypsa V."/>
        </authorList>
    </citation>
    <scope>NUCLEOTIDE SEQUENCE [LARGE SCALE GENOMIC DNA]</scope>
    <source>
        <strain evidence="2">HR10_N</strain>
    </source>
</reference>
<feature type="region of interest" description="Disordered" evidence="1">
    <location>
        <begin position="1"/>
        <end position="22"/>
    </location>
</feature>
<dbReference type="Proteomes" id="UP001372834">
    <property type="component" value="Unassembled WGS sequence"/>
</dbReference>
<dbReference type="EMBL" id="JAWJWE010000039">
    <property type="protein sequence ID" value="KAK6621150.1"/>
    <property type="molecule type" value="Genomic_DNA"/>
</dbReference>
<proteinExistence type="predicted"/>
<protein>
    <submittedName>
        <fullName evidence="2">Uncharacterized protein</fullName>
    </submittedName>
</protein>
<feature type="compositionally biased region" description="Basic and acidic residues" evidence="1">
    <location>
        <begin position="1"/>
        <end position="20"/>
    </location>
</feature>
<evidence type="ECO:0000313" key="2">
    <source>
        <dbReference type="EMBL" id="KAK6621150.1"/>
    </source>
</evidence>
<gene>
    <name evidence="2" type="ORF">RUM43_011456</name>
</gene>
<sequence length="57" mass="6692">MERIHNEVHESRKQYHKDPPNDAIENILSNAKPRQVETRPAFRHFLRLPKSGVFAGK</sequence>
<evidence type="ECO:0000256" key="1">
    <source>
        <dbReference type="SAM" id="MobiDB-lite"/>
    </source>
</evidence>
<name>A0AAN8S0A4_POLSC</name>